<feature type="compositionally biased region" description="Low complexity" evidence="1">
    <location>
        <begin position="187"/>
        <end position="196"/>
    </location>
</feature>
<organism evidence="3 4">
    <name type="scientific">Collybia nuda</name>
    <dbReference type="NCBI Taxonomy" id="64659"/>
    <lineage>
        <taxon>Eukaryota</taxon>
        <taxon>Fungi</taxon>
        <taxon>Dikarya</taxon>
        <taxon>Basidiomycota</taxon>
        <taxon>Agaricomycotina</taxon>
        <taxon>Agaricomycetes</taxon>
        <taxon>Agaricomycetidae</taxon>
        <taxon>Agaricales</taxon>
        <taxon>Tricholomatineae</taxon>
        <taxon>Clitocybaceae</taxon>
        <taxon>Collybia</taxon>
    </lineage>
</organism>
<evidence type="ECO:0000256" key="2">
    <source>
        <dbReference type="SAM" id="SignalP"/>
    </source>
</evidence>
<dbReference type="AlphaFoldDB" id="A0A9P6CPW7"/>
<feature type="region of interest" description="Disordered" evidence="1">
    <location>
        <begin position="125"/>
        <end position="196"/>
    </location>
</feature>
<feature type="signal peptide" evidence="2">
    <location>
        <begin position="1"/>
        <end position="24"/>
    </location>
</feature>
<proteinExistence type="predicted"/>
<feature type="compositionally biased region" description="Low complexity" evidence="1">
    <location>
        <begin position="156"/>
        <end position="165"/>
    </location>
</feature>
<comment type="caution">
    <text evidence="3">The sequence shown here is derived from an EMBL/GenBank/DDBJ whole genome shotgun (WGS) entry which is preliminary data.</text>
</comment>
<reference evidence="3" key="1">
    <citation type="submission" date="2020-11" db="EMBL/GenBank/DDBJ databases">
        <authorList>
            <consortium name="DOE Joint Genome Institute"/>
            <person name="Ahrendt S."/>
            <person name="Riley R."/>
            <person name="Andreopoulos W."/>
            <person name="Labutti K."/>
            <person name="Pangilinan J."/>
            <person name="Ruiz-Duenas F.J."/>
            <person name="Barrasa J.M."/>
            <person name="Sanchez-Garcia M."/>
            <person name="Camarero S."/>
            <person name="Miyauchi S."/>
            <person name="Serrano A."/>
            <person name="Linde D."/>
            <person name="Babiker R."/>
            <person name="Drula E."/>
            <person name="Ayuso-Fernandez I."/>
            <person name="Pacheco R."/>
            <person name="Padilla G."/>
            <person name="Ferreira P."/>
            <person name="Barriuso J."/>
            <person name="Kellner H."/>
            <person name="Castanera R."/>
            <person name="Alfaro M."/>
            <person name="Ramirez L."/>
            <person name="Pisabarro A.G."/>
            <person name="Kuo A."/>
            <person name="Tritt A."/>
            <person name="Lipzen A."/>
            <person name="He G."/>
            <person name="Yan M."/>
            <person name="Ng V."/>
            <person name="Cullen D."/>
            <person name="Martin F."/>
            <person name="Rosso M.-N."/>
            <person name="Henrissat B."/>
            <person name="Hibbett D."/>
            <person name="Martinez A.T."/>
            <person name="Grigoriev I.V."/>
        </authorList>
    </citation>
    <scope>NUCLEOTIDE SEQUENCE</scope>
    <source>
        <strain evidence="3">CBS 247.69</strain>
    </source>
</reference>
<keyword evidence="2" id="KW-0732">Signal</keyword>
<feature type="compositionally biased region" description="Low complexity" evidence="1">
    <location>
        <begin position="125"/>
        <end position="136"/>
    </location>
</feature>
<keyword evidence="4" id="KW-1185">Reference proteome</keyword>
<feature type="chain" id="PRO_5040231446" evidence="2">
    <location>
        <begin position="25"/>
        <end position="238"/>
    </location>
</feature>
<feature type="region of interest" description="Disordered" evidence="1">
    <location>
        <begin position="20"/>
        <end position="72"/>
    </location>
</feature>
<gene>
    <name evidence="3" type="ORF">BDZ94DRAFT_14944</name>
</gene>
<dbReference type="EMBL" id="MU150229">
    <property type="protein sequence ID" value="KAF9469630.1"/>
    <property type="molecule type" value="Genomic_DNA"/>
</dbReference>
<evidence type="ECO:0000313" key="4">
    <source>
        <dbReference type="Proteomes" id="UP000807353"/>
    </source>
</evidence>
<protein>
    <submittedName>
        <fullName evidence="3">Uncharacterized protein</fullName>
    </submittedName>
</protein>
<accession>A0A9P6CPW7</accession>
<evidence type="ECO:0000313" key="3">
    <source>
        <dbReference type="EMBL" id="KAF9469630.1"/>
    </source>
</evidence>
<dbReference type="Proteomes" id="UP000807353">
    <property type="component" value="Unassembled WGS sequence"/>
</dbReference>
<evidence type="ECO:0000256" key="1">
    <source>
        <dbReference type="SAM" id="MobiDB-lite"/>
    </source>
</evidence>
<name>A0A9P6CPW7_9AGAR</name>
<sequence>MKIPTSSSVLLATLAISSSSSSLAAPAGDGPESGLTSSSSSHLIASRYGPISTPRAEGNSNQERSPAADDFQESGLQEVLCGIPIVGPLLGALLPPVCGEPSGAESVNDPQALKEAAISLSNMMSSQMANSSASSADPTSEQSAIPRGELAPDAPPSTSTNTSDPTAPPNTPSAPADDVPLDARDTPSLPVVPVGLPSLPVVTPSLPIGAPSVLTNILPLPTVSSAGASAPSETNTSN</sequence>